<dbReference type="Proteomes" id="UP000267821">
    <property type="component" value="Unassembled WGS sequence"/>
</dbReference>
<proteinExistence type="predicted"/>
<dbReference type="EMBL" id="ML121527">
    <property type="protein sequence ID" value="RPB29381.1"/>
    <property type="molecule type" value="Genomic_DNA"/>
</dbReference>
<gene>
    <name evidence="1" type="ORF">L211DRAFT_864039</name>
</gene>
<protein>
    <submittedName>
        <fullName evidence="1">Uncharacterized protein</fullName>
    </submittedName>
</protein>
<dbReference type="AlphaFoldDB" id="A0A3N4MB36"/>
<accession>A0A3N4MB36</accession>
<sequence>MSVPKTSPIILDAYNTLNSLILPSSTTFPYPLIESFAAAHDPLTEKHGQKIFTVSMALREAAIQVERAIRDLPKVGGDGKVEDEGSLSILSLSEVKRSRLRAKLQSVISPFLHFFVMQSKPETSPSVPISKEALLSASQERKARFDAEMAREEGAALEELKRGLREAIQNLPSTTVTSSIYPRFIMYSQSIPQNQHAFSLTGTLASPSHNLGTK</sequence>
<keyword evidence="2" id="KW-1185">Reference proteome</keyword>
<dbReference type="OrthoDB" id="5401853at2759"/>
<dbReference type="InParanoid" id="A0A3N4MB36"/>
<evidence type="ECO:0000313" key="2">
    <source>
        <dbReference type="Proteomes" id="UP000267821"/>
    </source>
</evidence>
<name>A0A3N4MB36_9PEZI</name>
<reference evidence="1 2" key="1">
    <citation type="journal article" date="2018" name="Nat. Ecol. Evol.">
        <title>Pezizomycetes genomes reveal the molecular basis of ectomycorrhizal truffle lifestyle.</title>
        <authorList>
            <person name="Murat C."/>
            <person name="Payen T."/>
            <person name="Noel B."/>
            <person name="Kuo A."/>
            <person name="Morin E."/>
            <person name="Chen J."/>
            <person name="Kohler A."/>
            <person name="Krizsan K."/>
            <person name="Balestrini R."/>
            <person name="Da Silva C."/>
            <person name="Montanini B."/>
            <person name="Hainaut M."/>
            <person name="Levati E."/>
            <person name="Barry K.W."/>
            <person name="Belfiori B."/>
            <person name="Cichocki N."/>
            <person name="Clum A."/>
            <person name="Dockter R.B."/>
            <person name="Fauchery L."/>
            <person name="Guy J."/>
            <person name="Iotti M."/>
            <person name="Le Tacon F."/>
            <person name="Lindquist E.A."/>
            <person name="Lipzen A."/>
            <person name="Malagnac F."/>
            <person name="Mello A."/>
            <person name="Molinier V."/>
            <person name="Miyauchi S."/>
            <person name="Poulain J."/>
            <person name="Riccioni C."/>
            <person name="Rubini A."/>
            <person name="Sitrit Y."/>
            <person name="Splivallo R."/>
            <person name="Traeger S."/>
            <person name="Wang M."/>
            <person name="Zifcakova L."/>
            <person name="Wipf D."/>
            <person name="Zambonelli A."/>
            <person name="Paolocci F."/>
            <person name="Nowrousian M."/>
            <person name="Ottonello S."/>
            <person name="Baldrian P."/>
            <person name="Spatafora J.W."/>
            <person name="Henrissat B."/>
            <person name="Nagy L.G."/>
            <person name="Aury J.M."/>
            <person name="Wincker P."/>
            <person name="Grigoriev I.V."/>
            <person name="Bonfante P."/>
            <person name="Martin F.M."/>
        </authorList>
    </citation>
    <scope>NUCLEOTIDE SEQUENCE [LARGE SCALE GENOMIC DNA]</scope>
    <source>
        <strain evidence="1 2">ATCC MYA-4762</strain>
    </source>
</reference>
<organism evidence="1 2">
    <name type="scientific">Terfezia boudieri ATCC MYA-4762</name>
    <dbReference type="NCBI Taxonomy" id="1051890"/>
    <lineage>
        <taxon>Eukaryota</taxon>
        <taxon>Fungi</taxon>
        <taxon>Dikarya</taxon>
        <taxon>Ascomycota</taxon>
        <taxon>Pezizomycotina</taxon>
        <taxon>Pezizomycetes</taxon>
        <taxon>Pezizales</taxon>
        <taxon>Pezizaceae</taxon>
        <taxon>Terfezia</taxon>
    </lineage>
</organism>
<evidence type="ECO:0000313" key="1">
    <source>
        <dbReference type="EMBL" id="RPB29381.1"/>
    </source>
</evidence>